<evidence type="ECO:0000313" key="7">
    <source>
        <dbReference type="EMBL" id="CAG5115849.1"/>
    </source>
</evidence>
<proteinExistence type="inferred from homology"/>
<dbReference type="GO" id="GO:0034620">
    <property type="term" value="P:cellular response to unfolded protein"/>
    <property type="evidence" value="ECO:0007669"/>
    <property type="project" value="TreeGrafter"/>
</dbReference>
<dbReference type="PANTHER" id="PTHR23291">
    <property type="entry name" value="BAX INHIBITOR-RELATED"/>
    <property type="match status" value="1"/>
</dbReference>
<dbReference type="OrthoDB" id="1277691at2759"/>
<evidence type="ECO:0000256" key="6">
    <source>
        <dbReference type="RuleBase" id="RU004379"/>
    </source>
</evidence>
<comment type="similarity">
    <text evidence="2 6">Belongs to the BI1 family.</text>
</comment>
<accession>A0A8S3YF26</accession>
<evidence type="ECO:0000256" key="4">
    <source>
        <dbReference type="ARBA" id="ARBA00022989"/>
    </source>
</evidence>
<keyword evidence="4 6" id="KW-1133">Transmembrane helix</keyword>
<dbReference type="GO" id="GO:2001234">
    <property type="term" value="P:negative regulation of apoptotic signaling pathway"/>
    <property type="evidence" value="ECO:0007669"/>
    <property type="project" value="TreeGrafter"/>
</dbReference>
<evidence type="ECO:0008006" key="9">
    <source>
        <dbReference type="Google" id="ProtNLM"/>
    </source>
</evidence>
<comment type="subcellular location">
    <subcellularLocation>
        <location evidence="1">Membrane</location>
        <topology evidence="1">Multi-pass membrane protein</topology>
    </subcellularLocation>
</comment>
<dbReference type="CDD" id="cd10430">
    <property type="entry name" value="BI-1"/>
    <property type="match status" value="1"/>
</dbReference>
<evidence type="ECO:0000256" key="5">
    <source>
        <dbReference type="ARBA" id="ARBA00023136"/>
    </source>
</evidence>
<dbReference type="Proteomes" id="UP000678393">
    <property type="component" value="Unassembled WGS sequence"/>
</dbReference>
<comment type="caution">
    <text evidence="7">The sequence shown here is derived from an EMBL/GenBank/DDBJ whole genome shotgun (WGS) entry which is preliminary data.</text>
</comment>
<feature type="transmembrane region" description="Helical" evidence="6">
    <location>
        <begin position="145"/>
        <end position="165"/>
    </location>
</feature>
<dbReference type="InterPro" id="IPR006214">
    <property type="entry name" value="Bax_inhibitor_1-related"/>
</dbReference>
<dbReference type="AlphaFoldDB" id="A0A8S3YF26"/>
<evidence type="ECO:0000313" key="8">
    <source>
        <dbReference type="Proteomes" id="UP000678393"/>
    </source>
</evidence>
<name>A0A8S3YF26_9EUPU</name>
<feature type="transmembrane region" description="Helical" evidence="6">
    <location>
        <begin position="177"/>
        <end position="196"/>
    </location>
</feature>
<organism evidence="7 8">
    <name type="scientific">Candidula unifasciata</name>
    <dbReference type="NCBI Taxonomy" id="100452"/>
    <lineage>
        <taxon>Eukaryota</taxon>
        <taxon>Metazoa</taxon>
        <taxon>Spiralia</taxon>
        <taxon>Lophotrochozoa</taxon>
        <taxon>Mollusca</taxon>
        <taxon>Gastropoda</taxon>
        <taxon>Heterobranchia</taxon>
        <taxon>Euthyneura</taxon>
        <taxon>Panpulmonata</taxon>
        <taxon>Eupulmonata</taxon>
        <taxon>Stylommatophora</taxon>
        <taxon>Helicina</taxon>
        <taxon>Helicoidea</taxon>
        <taxon>Geomitridae</taxon>
        <taxon>Candidula</taxon>
    </lineage>
</organism>
<feature type="transmembrane region" description="Helical" evidence="6">
    <location>
        <begin position="118"/>
        <end position="138"/>
    </location>
</feature>
<dbReference type="PANTHER" id="PTHR23291:SF32">
    <property type="entry name" value="BAX INHIBITOR 1"/>
    <property type="match status" value="1"/>
</dbReference>
<dbReference type="GO" id="GO:0033119">
    <property type="term" value="P:negative regulation of RNA splicing"/>
    <property type="evidence" value="ECO:0007669"/>
    <property type="project" value="TreeGrafter"/>
</dbReference>
<feature type="transmembrane region" description="Helical" evidence="6">
    <location>
        <begin position="35"/>
        <end position="55"/>
    </location>
</feature>
<keyword evidence="8" id="KW-1185">Reference proteome</keyword>
<dbReference type="GO" id="GO:0019899">
    <property type="term" value="F:enzyme binding"/>
    <property type="evidence" value="ECO:0007669"/>
    <property type="project" value="TreeGrafter"/>
</dbReference>
<feature type="transmembrane region" description="Helical" evidence="6">
    <location>
        <begin position="61"/>
        <end position="79"/>
    </location>
</feature>
<reference evidence="7" key="1">
    <citation type="submission" date="2021-04" db="EMBL/GenBank/DDBJ databases">
        <authorList>
            <consortium name="Molecular Ecology Group"/>
        </authorList>
    </citation>
    <scope>NUCLEOTIDE SEQUENCE</scope>
</reference>
<keyword evidence="5 6" id="KW-0472">Membrane</keyword>
<keyword evidence="3 6" id="KW-0812">Transmembrane</keyword>
<protein>
    <recommendedName>
        <fullName evidence="9">Bax inhibitor 1</fullName>
    </recommendedName>
</protein>
<dbReference type="GO" id="GO:0031966">
    <property type="term" value="C:mitochondrial membrane"/>
    <property type="evidence" value="ECO:0007669"/>
    <property type="project" value="TreeGrafter"/>
</dbReference>
<sequence>MASRFRATNNGGVLSPALFNFDHLEPNVQSHLKNVYGTLSVGMLSAALGAYVHFWTGLGQWYLMTTLAAIGLLFWLISVKHERKNLGQRMGIYTGFTLLSGVSLGPLLQLVILIDPSIIVTALAGTALIFISFTMSALLTRSRTFLYMGGFLMSSLMYLMIFSLISRLTGSRLGFDIVNFASLGIFSAFVLYDTQLIVEKKRRGDDDFIWHAVSLFIDAIDIFRSLMIILANKEAGKRRRRDD</sequence>
<evidence type="ECO:0000256" key="2">
    <source>
        <dbReference type="ARBA" id="ARBA00010350"/>
    </source>
</evidence>
<feature type="transmembrane region" description="Helical" evidence="6">
    <location>
        <begin position="91"/>
        <end position="112"/>
    </location>
</feature>
<evidence type="ECO:0000256" key="1">
    <source>
        <dbReference type="ARBA" id="ARBA00004141"/>
    </source>
</evidence>
<dbReference type="EMBL" id="CAJHNH020000172">
    <property type="protein sequence ID" value="CAG5115849.1"/>
    <property type="molecule type" value="Genomic_DNA"/>
</dbReference>
<dbReference type="Pfam" id="PF01027">
    <property type="entry name" value="Bax1-I"/>
    <property type="match status" value="1"/>
</dbReference>
<gene>
    <name evidence="7" type="ORF">CUNI_LOCUS1407</name>
</gene>
<evidence type="ECO:0000256" key="3">
    <source>
        <dbReference type="ARBA" id="ARBA00022692"/>
    </source>
</evidence>